<comment type="caution">
    <text evidence="1">The sequence shown here is derived from an EMBL/GenBank/DDBJ whole genome shotgun (WGS) entry which is preliminary data.</text>
</comment>
<organism evidence="1 2">
    <name type="scientific">Chaenocephalus aceratus</name>
    <name type="common">Blackfin icefish</name>
    <name type="synonym">Chaenichthys aceratus</name>
    <dbReference type="NCBI Taxonomy" id="36190"/>
    <lineage>
        <taxon>Eukaryota</taxon>
        <taxon>Metazoa</taxon>
        <taxon>Chordata</taxon>
        <taxon>Craniata</taxon>
        <taxon>Vertebrata</taxon>
        <taxon>Euteleostomi</taxon>
        <taxon>Actinopterygii</taxon>
        <taxon>Neopterygii</taxon>
        <taxon>Teleostei</taxon>
        <taxon>Neoteleostei</taxon>
        <taxon>Acanthomorphata</taxon>
        <taxon>Eupercaria</taxon>
        <taxon>Perciformes</taxon>
        <taxon>Notothenioidei</taxon>
        <taxon>Channichthyidae</taxon>
        <taxon>Chaenocephalus</taxon>
    </lineage>
</organism>
<evidence type="ECO:0000313" key="2">
    <source>
        <dbReference type="Proteomes" id="UP001057452"/>
    </source>
</evidence>
<sequence length="40" mass="4946">MFNQQREINLHQLQCLSRTYAMYPFKYLGRVRIYCLTCDK</sequence>
<protein>
    <submittedName>
        <fullName evidence="1">Uncharacterized protein</fullName>
    </submittedName>
</protein>
<dbReference type="Proteomes" id="UP001057452">
    <property type="component" value="Chromosome 6"/>
</dbReference>
<name>A0ACB9XGJ3_CHAAC</name>
<proteinExistence type="predicted"/>
<reference evidence="1" key="1">
    <citation type="submission" date="2022-05" db="EMBL/GenBank/DDBJ databases">
        <title>Chromosome-level genome of Chaenocephalus aceratus.</title>
        <authorList>
            <person name="Park H."/>
        </authorList>
    </citation>
    <scope>NUCLEOTIDE SEQUENCE</scope>
    <source>
        <strain evidence="1">KU_202001</strain>
    </source>
</reference>
<accession>A0ACB9XGJ3</accession>
<gene>
    <name evidence="1" type="ORF">KUCAC02_021806</name>
</gene>
<dbReference type="EMBL" id="CM043790">
    <property type="protein sequence ID" value="KAI4826159.1"/>
    <property type="molecule type" value="Genomic_DNA"/>
</dbReference>
<keyword evidence="2" id="KW-1185">Reference proteome</keyword>
<evidence type="ECO:0000313" key="1">
    <source>
        <dbReference type="EMBL" id="KAI4826159.1"/>
    </source>
</evidence>